<reference evidence="2" key="1">
    <citation type="submission" date="2021-02" db="EMBL/GenBank/DDBJ databases">
        <authorList>
            <person name="Nowell W R."/>
        </authorList>
    </citation>
    <scope>NUCLEOTIDE SEQUENCE</scope>
</reference>
<feature type="region of interest" description="Disordered" evidence="1">
    <location>
        <begin position="1"/>
        <end position="69"/>
    </location>
</feature>
<evidence type="ECO:0000313" key="2">
    <source>
        <dbReference type="EMBL" id="CAF1656140.1"/>
    </source>
</evidence>
<sequence>GVTTDRTAEHPVGSSSSFTTTPPIDNPSFLPSPLITQQSSSSYRLRLSPLDGDEKNMEIDVQLQPQSQQ</sequence>
<name>A0A8S2G9H4_9BILA</name>
<dbReference type="Proteomes" id="UP000677228">
    <property type="component" value="Unassembled WGS sequence"/>
</dbReference>
<protein>
    <submittedName>
        <fullName evidence="2">Uncharacterized protein</fullName>
    </submittedName>
</protein>
<accession>A0A8S2G9H4</accession>
<feature type="non-terminal residue" evidence="2">
    <location>
        <position position="1"/>
    </location>
</feature>
<organism evidence="2 3">
    <name type="scientific">Didymodactylos carnosus</name>
    <dbReference type="NCBI Taxonomy" id="1234261"/>
    <lineage>
        <taxon>Eukaryota</taxon>
        <taxon>Metazoa</taxon>
        <taxon>Spiralia</taxon>
        <taxon>Gnathifera</taxon>
        <taxon>Rotifera</taxon>
        <taxon>Eurotatoria</taxon>
        <taxon>Bdelloidea</taxon>
        <taxon>Philodinida</taxon>
        <taxon>Philodinidae</taxon>
        <taxon>Didymodactylos</taxon>
    </lineage>
</organism>
<feature type="compositionally biased region" description="Low complexity" evidence="1">
    <location>
        <begin position="37"/>
        <end position="48"/>
    </location>
</feature>
<comment type="caution">
    <text evidence="2">The sequence shown here is derived from an EMBL/GenBank/DDBJ whole genome shotgun (WGS) entry which is preliminary data.</text>
</comment>
<dbReference type="AlphaFoldDB" id="A0A8S2G9H4"/>
<evidence type="ECO:0000313" key="3">
    <source>
        <dbReference type="Proteomes" id="UP000677228"/>
    </source>
</evidence>
<gene>
    <name evidence="2" type="ORF">OVA965_LOCUS45076</name>
</gene>
<feature type="compositionally biased region" description="Polar residues" evidence="1">
    <location>
        <begin position="13"/>
        <end position="23"/>
    </location>
</feature>
<proteinExistence type="predicted"/>
<dbReference type="EMBL" id="CAJNOK010068078">
    <property type="protein sequence ID" value="CAF1656140.1"/>
    <property type="molecule type" value="Genomic_DNA"/>
</dbReference>
<evidence type="ECO:0000256" key="1">
    <source>
        <dbReference type="SAM" id="MobiDB-lite"/>
    </source>
</evidence>